<sequence>MKLRTFLAELVGTAILAMAIVGSGIMATNLTQDVGMQLFIVAFATFLILAVLIQMLGPISGAHFNPAVTVVALINKSISAVTALNYILTQVVGGIVGVIIANVMFKLPAIGSSTHAKTSSNLLLSEVVATAGLILVIQMVSKQNEGRYVPLAVAGWIGSAYFFTSSTTFANPAVTFARAFSDTFTGIELSSVPGFVIAELIGALIGLGIAKGLSSER</sequence>
<keyword evidence="4 6" id="KW-1133">Transmembrane helix</keyword>
<keyword evidence="5 6" id="KW-0472">Membrane</keyword>
<proteinExistence type="inferred from homology"/>
<keyword evidence="3 6" id="KW-0812">Transmembrane</keyword>
<dbReference type="InterPro" id="IPR023271">
    <property type="entry name" value="Aquaporin-like"/>
</dbReference>
<evidence type="ECO:0000313" key="7">
    <source>
        <dbReference type="EMBL" id="CAB4684043.1"/>
    </source>
</evidence>
<dbReference type="SUPFAM" id="SSF81338">
    <property type="entry name" value="Aquaporin-like"/>
    <property type="match status" value="1"/>
</dbReference>
<feature type="transmembrane region" description="Helical" evidence="6">
    <location>
        <begin position="83"/>
        <end position="103"/>
    </location>
</feature>
<dbReference type="PANTHER" id="PTHR19139:SF199">
    <property type="entry name" value="MIP17260P"/>
    <property type="match status" value="1"/>
</dbReference>
<feature type="transmembrane region" description="Helical" evidence="6">
    <location>
        <begin position="148"/>
        <end position="170"/>
    </location>
</feature>
<evidence type="ECO:0000256" key="3">
    <source>
        <dbReference type="ARBA" id="ARBA00022692"/>
    </source>
</evidence>
<evidence type="ECO:0000256" key="4">
    <source>
        <dbReference type="ARBA" id="ARBA00022989"/>
    </source>
</evidence>
<comment type="subcellular location">
    <subcellularLocation>
        <location evidence="1">Membrane</location>
        <topology evidence="1">Multi-pass membrane protein</topology>
    </subcellularLocation>
</comment>
<dbReference type="EMBL" id="CAFABF010000055">
    <property type="protein sequence ID" value="CAB4830820.1"/>
    <property type="molecule type" value="Genomic_DNA"/>
</dbReference>
<dbReference type="GO" id="GO:0005886">
    <property type="term" value="C:plasma membrane"/>
    <property type="evidence" value="ECO:0007669"/>
    <property type="project" value="TreeGrafter"/>
</dbReference>
<feature type="transmembrane region" description="Helical" evidence="6">
    <location>
        <begin position="123"/>
        <end position="141"/>
    </location>
</feature>
<evidence type="ECO:0000256" key="5">
    <source>
        <dbReference type="ARBA" id="ARBA00023136"/>
    </source>
</evidence>
<dbReference type="Gene3D" id="1.20.1080.10">
    <property type="entry name" value="Glycerol uptake facilitator protein"/>
    <property type="match status" value="1"/>
</dbReference>
<dbReference type="InterPro" id="IPR000425">
    <property type="entry name" value="MIP"/>
</dbReference>
<evidence type="ECO:0000313" key="8">
    <source>
        <dbReference type="EMBL" id="CAB4830820.1"/>
    </source>
</evidence>
<dbReference type="AlphaFoldDB" id="A0A6J7AEB8"/>
<evidence type="ECO:0000256" key="1">
    <source>
        <dbReference type="ARBA" id="ARBA00004141"/>
    </source>
</evidence>
<feature type="transmembrane region" description="Helical" evidence="6">
    <location>
        <begin position="7"/>
        <end position="28"/>
    </location>
</feature>
<feature type="transmembrane region" description="Helical" evidence="6">
    <location>
        <begin position="190"/>
        <end position="210"/>
    </location>
</feature>
<gene>
    <name evidence="7" type="ORF">UFOPK2359_00884</name>
    <name evidence="8" type="ORF">UFOPK3167_00995</name>
</gene>
<reference evidence="8" key="1">
    <citation type="submission" date="2020-05" db="EMBL/GenBank/DDBJ databases">
        <authorList>
            <person name="Chiriac C."/>
            <person name="Salcher M."/>
            <person name="Ghai R."/>
            <person name="Kavagutti S V."/>
        </authorList>
    </citation>
    <scope>NUCLEOTIDE SEQUENCE</scope>
</reference>
<evidence type="ECO:0000256" key="2">
    <source>
        <dbReference type="ARBA" id="ARBA00006175"/>
    </source>
</evidence>
<name>A0A6J7AEB8_9ZZZZ</name>
<dbReference type="GO" id="GO:0015250">
    <property type="term" value="F:water channel activity"/>
    <property type="evidence" value="ECO:0007669"/>
    <property type="project" value="TreeGrafter"/>
</dbReference>
<dbReference type="PRINTS" id="PR00783">
    <property type="entry name" value="MINTRINSICP"/>
</dbReference>
<organism evidence="8">
    <name type="scientific">freshwater metagenome</name>
    <dbReference type="NCBI Taxonomy" id="449393"/>
    <lineage>
        <taxon>unclassified sequences</taxon>
        <taxon>metagenomes</taxon>
        <taxon>ecological metagenomes</taxon>
    </lineage>
</organism>
<comment type="similarity">
    <text evidence="2">Belongs to the MIP/aquaporin (TC 1.A.8) family.</text>
</comment>
<dbReference type="Pfam" id="PF00230">
    <property type="entry name" value="MIP"/>
    <property type="match status" value="1"/>
</dbReference>
<dbReference type="InterPro" id="IPR034294">
    <property type="entry name" value="Aquaporin_transptr"/>
</dbReference>
<feature type="transmembrane region" description="Helical" evidence="6">
    <location>
        <begin position="34"/>
        <end position="53"/>
    </location>
</feature>
<protein>
    <submittedName>
        <fullName evidence="8">Unannotated protein</fullName>
    </submittedName>
</protein>
<dbReference type="EMBL" id="CAEZXG010000055">
    <property type="protein sequence ID" value="CAB4684043.1"/>
    <property type="molecule type" value="Genomic_DNA"/>
</dbReference>
<evidence type="ECO:0000256" key="6">
    <source>
        <dbReference type="SAM" id="Phobius"/>
    </source>
</evidence>
<dbReference type="PANTHER" id="PTHR19139">
    <property type="entry name" value="AQUAPORIN TRANSPORTER"/>
    <property type="match status" value="1"/>
</dbReference>
<accession>A0A6J7AEB8</accession>